<dbReference type="Proteomes" id="UP000054485">
    <property type="component" value="Unassembled WGS sequence"/>
</dbReference>
<evidence type="ECO:0000313" key="2">
    <source>
        <dbReference type="Proteomes" id="UP000054485"/>
    </source>
</evidence>
<reference evidence="1 2" key="1">
    <citation type="submission" date="2014-04" db="EMBL/GenBank/DDBJ databases">
        <authorList>
            <consortium name="DOE Joint Genome Institute"/>
            <person name="Kuo A."/>
            <person name="Ruytinx J."/>
            <person name="Rineau F."/>
            <person name="Colpaert J."/>
            <person name="Kohler A."/>
            <person name="Nagy L.G."/>
            <person name="Floudas D."/>
            <person name="Copeland A."/>
            <person name="Barry K.W."/>
            <person name="Cichocki N."/>
            <person name="Veneault-Fourrey C."/>
            <person name="LaButti K."/>
            <person name="Lindquist E.A."/>
            <person name="Lipzen A."/>
            <person name="Lundell T."/>
            <person name="Morin E."/>
            <person name="Murat C."/>
            <person name="Sun H."/>
            <person name="Tunlid A."/>
            <person name="Henrissat B."/>
            <person name="Grigoriev I.V."/>
            <person name="Hibbett D.S."/>
            <person name="Martin F."/>
            <person name="Nordberg H.P."/>
            <person name="Cantor M.N."/>
            <person name="Hua S.X."/>
        </authorList>
    </citation>
    <scope>NUCLEOTIDE SEQUENCE [LARGE SCALE GENOMIC DNA]</scope>
    <source>
        <strain evidence="1 2">UH-Slu-Lm8-n1</strain>
    </source>
</reference>
<protein>
    <submittedName>
        <fullName evidence="1">Uncharacterized protein</fullName>
    </submittedName>
</protein>
<reference evidence="2" key="2">
    <citation type="submission" date="2015-01" db="EMBL/GenBank/DDBJ databases">
        <title>Evolutionary Origins and Diversification of the Mycorrhizal Mutualists.</title>
        <authorList>
            <consortium name="DOE Joint Genome Institute"/>
            <consortium name="Mycorrhizal Genomics Consortium"/>
            <person name="Kohler A."/>
            <person name="Kuo A."/>
            <person name="Nagy L.G."/>
            <person name="Floudas D."/>
            <person name="Copeland A."/>
            <person name="Barry K.W."/>
            <person name="Cichocki N."/>
            <person name="Veneault-Fourrey C."/>
            <person name="LaButti K."/>
            <person name="Lindquist E.A."/>
            <person name="Lipzen A."/>
            <person name="Lundell T."/>
            <person name="Morin E."/>
            <person name="Murat C."/>
            <person name="Riley R."/>
            <person name="Ohm R."/>
            <person name="Sun H."/>
            <person name="Tunlid A."/>
            <person name="Henrissat B."/>
            <person name="Grigoriev I.V."/>
            <person name="Hibbett D.S."/>
            <person name="Martin F."/>
        </authorList>
    </citation>
    <scope>NUCLEOTIDE SEQUENCE [LARGE SCALE GENOMIC DNA]</scope>
    <source>
        <strain evidence="2">UH-Slu-Lm8-n1</strain>
    </source>
</reference>
<dbReference type="InParanoid" id="A0A0C9ZFQ2"/>
<keyword evidence="2" id="KW-1185">Reference proteome</keyword>
<proteinExistence type="predicted"/>
<organism evidence="1 2">
    <name type="scientific">Suillus luteus UH-Slu-Lm8-n1</name>
    <dbReference type="NCBI Taxonomy" id="930992"/>
    <lineage>
        <taxon>Eukaryota</taxon>
        <taxon>Fungi</taxon>
        <taxon>Dikarya</taxon>
        <taxon>Basidiomycota</taxon>
        <taxon>Agaricomycotina</taxon>
        <taxon>Agaricomycetes</taxon>
        <taxon>Agaricomycetidae</taxon>
        <taxon>Boletales</taxon>
        <taxon>Suillineae</taxon>
        <taxon>Suillaceae</taxon>
        <taxon>Suillus</taxon>
    </lineage>
</organism>
<dbReference type="HOGENOM" id="CLU_2098451_0_0_1"/>
<dbReference type="EMBL" id="KN835543">
    <property type="protein sequence ID" value="KIK36280.1"/>
    <property type="molecule type" value="Genomic_DNA"/>
</dbReference>
<sequence length="116" mass="13101">MRSTTVFSFLSLLILPSSIIFAFLTICSLASSSSSFSSQKQEEVLKRIEDESRVKPGDPGMFKHYQAAVKRVMAELDDNELEKVKETTEEWLNNCLPPEIQAQVARKKGLALWSTF</sequence>
<dbReference type="OrthoDB" id="3155179at2759"/>
<gene>
    <name evidence="1" type="ORF">CY34DRAFT_16491</name>
</gene>
<evidence type="ECO:0000313" key="1">
    <source>
        <dbReference type="EMBL" id="KIK36280.1"/>
    </source>
</evidence>
<accession>A0A0C9ZFQ2</accession>
<dbReference type="AlphaFoldDB" id="A0A0C9ZFQ2"/>
<name>A0A0C9ZFQ2_9AGAM</name>